<evidence type="ECO:0000313" key="2">
    <source>
        <dbReference type="Proteomes" id="UP000008457"/>
    </source>
</evidence>
<sequence length="34" mass="3941">MKIYLEYVAIENVKEMGETVVKCKRNIKKGVQVV</sequence>
<organism evidence="1 2">
    <name type="scientific">Mahella australiensis (strain DSM 15567 / CIP 107919 / 50-1 BON)</name>
    <dbReference type="NCBI Taxonomy" id="697281"/>
    <lineage>
        <taxon>Bacteria</taxon>
        <taxon>Bacillati</taxon>
        <taxon>Bacillota</taxon>
        <taxon>Clostridia</taxon>
        <taxon>Thermoanaerobacterales</taxon>
        <taxon>Thermoanaerobacterales Family IV. Incertae Sedis</taxon>
        <taxon>Mahella</taxon>
    </lineage>
</organism>
<dbReference type="KEGG" id="mas:Mahau_2642"/>
<evidence type="ECO:0000313" key="1">
    <source>
        <dbReference type="EMBL" id="AEE97780.1"/>
    </source>
</evidence>
<keyword evidence="2" id="KW-1185">Reference proteome</keyword>
<dbReference type="HOGENOM" id="CLU_3374490_0_0_9"/>
<proteinExistence type="predicted"/>
<accession>F3ZYL2</accession>
<protein>
    <submittedName>
        <fullName evidence="1">Uncharacterized protein</fullName>
    </submittedName>
</protein>
<dbReference type="AlphaFoldDB" id="F3ZYL2"/>
<gene>
    <name evidence="1" type="ordered locus">Mahau_2642</name>
</gene>
<name>F3ZYL2_MAHA5</name>
<reference evidence="1 2" key="2">
    <citation type="journal article" date="2011" name="Stand. Genomic Sci.">
        <title>Complete genome sequence of Mahella australiensis type strain (50-1 BON).</title>
        <authorList>
            <person name="Sikorski J."/>
            <person name="Teshima H."/>
            <person name="Nolan M."/>
            <person name="Lucas S."/>
            <person name="Hammon N."/>
            <person name="Deshpande S."/>
            <person name="Cheng J.F."/>
            <person name="Pitluck S."/>
            <person name="Liolios K."/>
            <person name="Pagani I."/>
            <person name="Ivanova N."/>
            <person name="Huntemann M."/>
            <person name="Mavromatis K."/>
            <person name="Ovchinikova G."/>
            <person name="Pati A."/>
            <person name="Tapia R."/>
            <person name="Han C."/>
            <person name="Goodwin L."/>
            <person name="Chen A."/>
            <person name="Palaniappan K."/>
            <person name="Land M."/>
            <person name="Hauser L."/>
            <person name="Ngatchou-Djao O.D."/>
            <person name="Rohde M."/>
            <person name="Pukall R."/>
            <person name="Spring S."/>
            <person name="Abt B."/>
            <person name="Goker M."/>
            <person name="Detter J.C."/>
            <person name="Woyke T."/>
            <person name="Bristow J."/>
            <person name="Markowitz V."/>
            <person name="Hugenholtz P."/>
            <person name="Eisen J.A."/>
            <person name="Kyrpides N.C."/>
            <person name="Klenk H.P."/>
            <person name="Lapidus A."/>
        </authorList>
    </citation>
    <scope>NUCLEOTIDE SEQUENCE [LARGE SCALE GENOMIC DNA]</scope>
    <source>
        <strain evidence="2">DSM 15567 / CIP 107919 / 50-1 BON</strain>
    </source>
</reference>
<reference evidence="2" key="1">
    <citation type="submission" date="2010-11" db="EMBL/GenBank/DDBJ databases">
        <title>The complete genome of Mahella australiensis DSM 15567.</title>
        <authorList>
            <consortium name="US DOE Joint Genome Institute (JGI-PGF)"/>
            <person name="Lucas S."/>
            <person name="Copeland A."/>
            <person name="Lapidus A."/>
            <person name="Bruce D."/>
            <person name="Goodwin L."/>
            <person name="Pitluck S."/>
            <person name="Kyrpides N."/>
            <person name="Mavromatis K."/>
            <person name="Pagani I."/>
            <person name="Ivanova N."/>
            <person name="Teshima H."/>
            <person name="Brettin T."/>
            <person name="Detter J.C."/>
            <person name="Han C."/>
            <person name="Tapia R."/>
            <person name="Land M."/>
            <person name="Hauser L."/>
            <person name="Markowitz V."/>
            <person name="Cheng J.-F."/>
            <person name="Hugenholtz P."/>
            <person name="Woyke T."/>
            <person name="Wu D."/>
            <person name="Spring S."/>
            <person name="Pukall R."/>
            <person name="Steenblock K."/>
            <person name="Schneider S."/>
            <person name="Klenk H.-P."/>
            <person name="Eisen J.A."/>
        </authorList>
    </citation>
    <scope>NUCLEOTIDE SEQUENCE [LARGE SCALE GENOMIC DNA]</scope>
    <source>
        <strain evidence="2">DSM 15567 / CIP 107919 / 50-1 BON</strain>
    </source>
</reference>
<dbReference type="Proteomes" id="UP000008457">
    <property type="component" value="Chromosome"/>
</dbReference>
<dbReference type="EMBL" id="CP002360">
    <property type="protein sequence ID" value="AEE97780.1"/>
    <property type="molecule type" value="Genomic_DNA"/>
</dbReference>